<dbReference type="RefSeq" id="WP_153534571.1">
    <property type="nucleotide sequence ID" value="NZ_WEGH01000002.1"/>
</dbReference>
<feature type="domain" description="DUF6879" evidence="1">
    <location>
        <begin position="8"/>
        <end position="170"/>
    </location>
</feature>
<dbReference type="Pfam" id="PF21806">
    <property type="entry name" value="DUF6879"/>
    <property type="match status" value="1"/>
</dbReference>
<organism evidence="2 3">
    <name type="scientific">Actinomadura macrotermitis</name>
    <dbReference type="NCBI Taxonomy" id="2585200"/>
    <lineage>
        <taxon>Bacteria</taxon>
        <taxon>Bacillati</taxon>
        <taxon>Actinomycetota</taxon>
        <taxon>Actinomycetes</taxon>
        <taxon>Streptosporangiales</taxon>
        <taxon>Thermomonosporaceae</taxon>
        <taxon>Actinomadura</taxon>
    </lineage>
</organism>
<comment type="caution">
    <text evidence="2">The sequence shown here is derived from an EMBL/GenBank/DDBJ whole genome shotgun (WGS) entry which is preliminary data.</text>
</comment>
<name>A0A7K0BY73_9ACTN</name>
<proteinExistence type="predicted"/>
<dbReference type="AlphaFoldDB" id="A0A7K0BY73"/>
<keyword evidence="3" id="KW-1185">Reference proteome</keyword>
<dbReference type="EMBL" id="WEGH01000002">
    <property type="protein sequence ID" value="MQY06133.1"/>
    <property type="molecule type" value="Genomic_DNA"/>
</dbReference>
<reference evidence="2 3" key="1">
    <citation type="submission" date="2019-10" db="EMBL/GenBank/DDBJ databases">
        <title>Actinomadura rubteroloni sp. nov. and Actinomadura macrotermitis sp. nov., isolated from the gut of fungus growing-termite Macrotermes natalensis.</title>
        <authorList>
            <person name="Benndorf R."/>
            <person name="Martin K."/>
            <person name="Kuefner M."/>
            <person name="De Beer W."/>
            <person name="Kaster A.-K."/>
            <person name="Vollmers J."/>
            <person name="Poulsen M."/>
            <person name="Beemelmanns C."/>
        </authorList>
    </citation>
    <scope>NUCLEOTIDE SEQUENCE [LARGE SCALE GENOMIC DNA]</scope>
    <source>
        <strain evidence="2 3">RB68</strain>
    </source>
</reference>
<evidence type="ECO:0000313" key="2">
    <source>
        <dbReference type="EMBL" id="MQY06133.1"/>
    </source>
</evidence>
<protein>
    <recommendedName>
        <fullName evidence="1">DUF6879 domain-containing protein</fullName>
    </recommendedName>
</protein>
<dbReference type="OrthoDB" id="4562627at2"/>
<evidence type="ECO:0000313" key="3">
    <source>
        <dbReference type="Proteomes" id="UP000487268"/>
    </source>
</evidence>
<accession>A0A7K0BY73</accession>
<gene>
    <name evidence="2" type="ORF">ACRB68_42140</name>
</gene>
<evidence type="ECO:0000259" key="1">
    <source>
        <dbReference type="Pfam" id="PF21806"/>
    </source>
</evidence>
<dbReference type="InterPro" id="IPR049244">
    <property type="entry name" value="DUF6879"/>
</dbReference>
<sequence>MESISTERWSNLIDDARDVLKIELRDYYGTDAALFDNWRSGNLDAVTTHYRRWLEYFTTAYVEAGRSFKRVRVVSEPLSDYQRMAVTHSGITVDAGEGLRWLPRRLVSAEAMPGNDCLILDGSAVVFNVLNADASVLVEAQYSTEPDVVKFCQDAFERAWHLAVAHHEYRARTIPA</sequence>
<dbReference type="Proteomes" id="UP000487268">
    <property type="component" value="Unassembled WGS sequence"/>
</dbReference>